<name>I9QK28_9BACE</name>
<protein>
    <submittedName>
        <fullName evidence="1">Uncharacterized protein</fullName>
    </submittedName>
</protein>
<organism evidence="1 2">
    <name type="scientific">Bacteroides cellulosilyticus CL02T12C19</name>
    <dbReference type="NCBI Taxonomy" id="997874"/>
    <lineage>
        <taxon>Bacteria</taxon>
        <taxon>Pseudomonadati</taxon>
        <taxon>Bacteroidota</taxon>
        <taxon>Bacteroidia</taxon>
        <taxon>Bacteroidales</taxon>
        <taxon>Bacteroidaceae</taxon>
        <taxon>Bacteroides</taxon>
    </lineage>
</organism>
<dbReference type="RefSeq" id="WP_007217542.1">
    <property type="nucleotide sequence ID" value="NZ_JH724087.1"/>
</dbReference>
<proteinExistence type="predicted"/>
<dbReference type="PATRIC" id="fig|997874.3.peg.3169"/>
<evidence type="ECO:0000313" key="1">
    <source>
        <dbReference type="EMBL" id="EIY29871.1"/>
    </source>
</evidence>
<sequence>MRPTVKRYTIIPNEACKHFKGKDLYLLAGLYINAPYERDGEYMVTDTTFDQLAATTGVKVEYIRSYFIPKLKIDGYIRCETQQAGYKKRNTYYLPNPKSNYKVIKAGLFTDNTLTDEEKGIVIGLYCMCVNNTFACGLSDKYIYNYWGISKNTFKKYRNQLMEKGILCIAKQAPTALTWTEKPEDYILMYPYIGHISYQDVISKHKPTLEEHCNYNLHRSA</sequence>
<dbReference type="AlphaFoldDB" id="I9QK28"/>
<dbReference type="Proteomes" id="UP000003741">
    <property type="component" value="Unassembled WGS sequence"/>
</dbReference>
<evidence type="ECO:0000313" key="2">
    <source>
        <dbReference type="Proteomes" id="UP000003741"/>
    </source>
</evidence>
<reference evidence="1 2" key="1">
    <citation type="submission" date="2012-02" db="EMBL/GenBank/DDBJ databases">
        <title>The Genome Sequence of Bacteroides cellulosilyticus CL02T12C19.</title>
        <authorList>
            <consortium name="The Broad Institute Genome Sequencing Platform"/>
            <person name="Earl A."/>
            <person name="Ward D."/>
            <person name="Feldgarden M."/>
            <person name="Gevers D."/>
            <person name="Zitomersky N.L."/>
            <person name="Coyne M.J."/>
            <person name="Comstock L.E."/>
            <person name="Young S.K."/>
            <person name="Zeng Q."/>
            <person name="Gargeya S."/>
            <person name="Fitzgerald M."/>
            <person name="Haas B."/>
            <person name="Abouelleil A."/>
            <person name="Alvarado L."/>
            <person name="Arachchi H.M."/>
            <person name="Berlin A."/>
            <person name="Chapman S.B."/>
            <person name="Gearin G."/>
            <person name="Goldberg J."/>
            <person name="Griggs A."/>
            <person name="Gujja S."/>
            <person name="Hansen M."/>
            <person name="Heiman D."/>
            <person name="Howarth C."/>
            <person name="Larimer J."/>
            <person name="Lui A."/>
            <person name="MacDonald P.J.P."/>
            <person name="McCowen C."/>
            <person name="Montmayeur A."/>
            <person name="Murphy C."/>
            <person name="Neiman D."/>
            <person name="Pearson M."/>
            <person name="Priest M."/>
            <person name="Roberts A."/>
            <person name="Saif S."/>
            <person name="Shea T."/>
            <person name="Sisk P."/>
            <person name="Stolte C."/>
            <person name="Sykes S."/>
            <person name="Wortman J."/>
            <person name="Nusbaum C."/>
            <person name="Birren B."/>
        </authorList>
    </citation>
    <scope>NUCLEOTIDE SEQUENCE [LARGE SCALE GENOMIC DNA]</scope>
    <source>
        <strain evidence="1 2">CL02T12C19</strain>
    </source>
</reference>
<dbReference type="HOGENOM" id="CLU_1248592_0_0_10"/>
<keyword evidence="2" id="KW-1185">Reference proteome</keyword>
<accession>I9QK28</accession>
<gene>
    <name evidence="1" type="ORF">HMPREF1062_03080</name>
</gene>
<dbReference type="EMBL" id="AGXG01000065">
    <property type="protein sequence ID" value="EIY29871.1"/>
    <property type="molecule type" value="Genomic_DNA"/>
</dbReference>
<dbReference type="OrthoDB" id="1007456at2"/>
<comment type="caution">
    <text evidence="1">The sequence shown here is derived from an EMBL/GenBank/DDBJ whole genome shotgun (WGS) entry which is preliminary data.</text>
</comment>